<feature type="chain" id="PRO_5014162641" evidence="4">
    <location>
        <begin position="22"/>
        <end position="353"/>
    </location>
</feature>
<dbReference type="CDD" id="cd01837">
    <property type="entry name" value="SGNH_plant_lipase_like"/>
    <property type="match status" value="1"/>
</dbReference>
<evidence type="ECO:0000256" key="4">
    <source>
        <dbReference type="SAM" id="SignalP"/>
    </source>
</evidence>
<dbReference type="InterPro" id="IPR036514">
    <property type="entry name" value="SGNH_hydro_sf"/>
</dbReference>
<dbReference type="GO" id="GO:0016042">
    <property type="term" value="P:lipid catabolic process"/>
    <property type="evidence" value="ECO:0007669"/>
    <property type="project" value="UniProtKB-KW"/>
</dbReference>
<dbReference type="InterPro" id="IPR051058">
    <property type="entry name" value="GDSL_Est/Lipase"/>
</dbReference>
<gene>
    <name evidence="5" type="ORF">MA16_Dca010602</name>
</gene>
<evidence type="ECO:0000313" key="6">
    <source>
        <dbReference type="Proteomes" id="UP000233837"/>
    </source>
</evidence>
<dbReference type="PANTHER" id="PTHR45648:SF106">
    <property type="entry name" value="ANTHER-SPECIFIC PROLINE-RICH PROTEIN APG"/>
    <property type="match status" value="1"/>
</dbReference>
<dbReference type="SUPFAM" id="SSF52266">
    <property type="entry name" value="SGNH hydrolase"/>
    <property type="match status" value="1"/>
</dbReference>
<evidence type="ECO:0000256" key="3">
    <source>
        <dbReference type="ARBA" id="ARBA00022963"/>
    </source>
</evidence>
<reference evidence="5 6" key="1">
    <citation type="journal article" date="2016" name="Sci. Rep.">
        <title>The Dendrobium catenatum Lindl. genome sequence provides insights into polysaccharide synthase, floral development and adaptive evolution.</title>
        <authorList>
            <person name="Zhang G.Q."/>
            <person name="Xu Q."/>
            <person name="Bian C."/>
            <person name="Tsai W.C."/>
            <person name="Yeh C.M."/>
            <person name="Liu K.W."/>
            <person name="Yoshida K."/>
            <person name="Zhang L.S."/>
            <person name="Chang S.B."/>
            <person name="Chen F."/>
            <person name="Shi Y."/>
            <person name="Su Y.Y."/>
            <person name="Zhang Y.Q."/>
            <person name="Chen L.J."/>
            <person name="Yin Y."/>
            <person name="Lin M."/>
            <person name="Huang H."/>
            <person name="Deng H."/>
            <person name="Wang Z.W."/>
            <person name="Zhu S.L."/>
            <person name="Zhao X."/>
            <person name="Deng C."/>
            <person name="Niu S.C."/>
            <person name="Huang J."/>
            <person name="Wang M."/>
            <person name="Liu G.H."/>
            <person name="Yang H.J."/>
            <person name="Xiao X.J."/>
            <person name="Hsiao Y.Y."/>
            <person name="Wu W.L."/>
            <person name="Chen Y.Y."/>
            <person name="Mitsuda N."/>
            <person name="Ohme-Takagi M."/>
            <person name="Luo Y.B."/>
            <person name="Van de Peer Y."/>
            <person name="Liu Z.J."/>
        </authorList>
    </citation>
    <scope>NUCLEOTIDE SEQUENCE [LARGE SCALE GENOMIC DNA]</scope>
    <source>
        <tissue evidence="5">The whole plant</tissue>
    </source>
</reference>
<evidence type="ECO:0000256" key="1">
    <source>
        <dbReference type="ARBA" id="ARBA00008668"/>
    </source>
</evidence>
<accession>A0A2I0VZM8</accession>
<keyword evidence="3" id="KW-0442">Lipid degradation</keyword>
<evidence type="ECO:0000256" key="2">
    <source>
        <dbReference type="ARBA" id="ARBA00022801"/>
    </source>
</evidence>
<sequence>MAALLLLPLLFFSLMSTEGVGQNVVQKSVYVFGDSLADVGNNNHLVTILKANFPHNGVDFAGGKATGRYCNGKNAADFLAEKLGLLSPPPYLAINSSPNNSQLFLNGVNFASGGAGVLDSTNKGECLSLNKQIDYFSTAYASMVEEIGAVQAHSHFSSSIFAFLIGSNDIFAFLKNKKATPLQFVGSLISTLQLQLKKMYNFGARKFVFIGTGPLGCCPAQRKQSKSGDCDASANAVSNLYNQAAASLLQDMKSQFNDMSYSFFNTSLALLELIHDSTNYGFTETKAACCGLGNLNAQVACTPVSALCSDRKNHLFWDLYHPTEAAAAILISDAVYGTSPLVYPLNVRQLSVL</sequence>
<evidence type="ECO:0000313" key="5">
    <source>
        <dbReference type="EMBL" id="PKU68858.1"/>
    </source>
</evidence>
<organism evidence="5 6">
    <name type="scientific">Dendrobium catenatum</name>
    <dbReference type="NCBI Taxonomy" id="906689"/>
    <lineage>
        <taxon>Eukaryota</taxon>
        <taxon>Viridiplantae</taxon>
        <taxon>Streptophyta</taxon>
        <taxon>Embryophyta</taxon>
        <taxon>Tracheophyta</taxon>
        <taxon>Spermatophyta</taxon>
        <taxon>Magnoliopsida</taxon>
        <taxon>Liliopsida</taxon>
        <taxon>Asparagales</taxon>
        <taxon>Orchidaceae</taxon>
        <taxon>Epidendroideae</taxon>
        <taxon>Malaxideae</taxon>
        <taxon>Dendrobiinae</taxon>
        <taxon>Dendrobium</taxon>
    </lineage>
</organism>
<feature type="signal peptide" evidence="4">
    <location>
        <begin position="1"/>
        <end position="21"/>
    </location>
</feature>
<dbReference type="PANTHER" id="PTHR45648">
    <property type="entry name" value="GDSL LIPASE/ACYLHYDROLASE FAMILY PROTEIN (AFU_ORTHOLOGUE AFUA_4G14700)"/>
    <property type="match status" value="1"/>
</dbReference>
<keyword evidence="2" id="KW-0378">Hydrolase</keyword>
<dbReference type="AlphaFoldDB" id="A0A2I0VZM8"/>
<reference evidence="5 6" key="2">
    <citation type="journal article" date="2017" name="Nature">
        <title>The Apostasia genome and the evolution of orchids.</title>
        <authorList>
            <person name="Zhang G.Q."/>
            <person name="Liu K.W."/>
            <person name="Li Z."/>
            <person name="Lohaus R."/>
            <person name="Hsiao Y.Y."/>
            <person name="Niu S.C."/>
            <person name="Wang J.Y."/>
            <person name="Lin Y.C."/>
            <person name="Xu Q."/>
            <person name="Chen L.J."/>
            <person name="Yoshida K."/>
            <person name="Fujiwara S."/>
            <person name="Wang Z.W."/>
            <person name="Zhang Y.Q."/>
            <person name="Mitsuda N."/>
            <person name="Wang M."/>
            <person name="Liu G.H."/>
            <person name="Pecoraro L."/>
            <person name="Huang H.X."/>
            <person name="Xiao X.J."/>
            <person name="Lin M."/>
            <person name="Wu X.Y."/>
            <person name="Wu W.L."/>
            <person name="Chen Y.Y."/>
            <person name="Chang S.B."/>
            <person name="Sakamoto S."/>
            <person name="Ohme-Takagi M."/>
            <person name="Yagi M."/>
            <person name="Zeng S.J."/>
            <person name="Shen C.Y."/>
            <person name="Yeh C.M."/>
            <person name="Luo Y.B."/>
            <person name="Tsai W.C."/>
            <person name="Van de Peer Y."/>
            <person name="Liu Z.J."/>
        </authorList>
    </citation>
    <scope>NUCLEOTIDE SEQUENCE [LARGE SCALE GENOMIC DNA]</scope>
    <source>
        <tissue evidence="5">The whole plant</tissue>
    </source>
</reference>
<dbReference type="Gene3D" id="3.40.50.1110">
    <property type="entry name" value="SGNH hydrolase"/>
    <property type="match status" value="1"/>
</dbReference>
<keyword evidence="4" id="KW-0732">Signal</keyword>
<dbReference type="InterPro" id="IPR001087">
    <property type="entry name" value="GDSL"/>
</dbReference>
<dbReference type="Pfam" id="PF00657">
    <property type="entry name" value="Lipase_GDSL"/>
    <property type="match status" value="1"/>
</dbReference>
<keyword evidence="6" id="KW-1185">Reference proteome</keyword>
<dbReference type="EMBL" id="KZ503042">
    <property type="protein sequence ID" value="PKU68858.1"/>
    <property type="molecule type" value="Genomic_DNA"/>
</dbReference>
<dbReference type="Proteomes" id="UP000233837">
    <property type="component" value="Unassembled WGS sequence"/>
</dbReference>
<keyword evidence="3" id="KW-0443">Lipid metabolism</keyword>
<name>A0A2I0VZM8_9ASPA</name>
<protein>
    <submittedName>
        <fullName evidence="5">GDSL esterase/lipase</fullName>
    </submittedName>
</protein>
<proteinExistence type="inferred from homology"/>
<dbReference type="InterPro" id="IPR035669">
    <property type="entry name" value="SGNH_plant_lipase-like"/>
</dbReference>
<comment type="similarity">
    <text evidence="1">Belongs to the 'GDSL' lipolytic enzyme family.</text>
</comment>
<dbReference type="GO" id="GO:0016788">
    <property type="term" value="F:hydrolase activity, acting on ester bonds"/>
    <property type="evidence" value="ECO:0007669"/>
    <property type="project" value="InterPro"/>
</dbReference>
<dbReference type="OrthoDB" id="1600564at2759"/>